<reference evidence="2 3" key="1">
    <citation type="submission" date="2015-05" db="EMBL/GenBank/DDBJ databases">
        <title>Complete genome of Marinobacter psychrophilus strain 20041T isolated from sea-ice of the Canadian Basin.</title>
        <authorList>
            <person name="Song L."/>
            <person name="Ren L."/>
            <person name="Yu Y."/>
            <person name="Wang X."/>
        </authorList>
    </citation>
    <scope>NUCLEOTIDE SEQUENCE [LARGE SCALE GENOMIC DNA]</scope>
    <source>
        <strain evidence="2 3">20041</strain>
    </source>
</reference>
<dbReference type="KEGG" id="mpq:ABA45_07910"/>
<protein>
    <recommendedName>
        <fullName evidence="4">Lipoprotein</fullName>
    </recommendedName>
</protein>
<evidence type="ECO:0008006" key="4">
    <source>
        <dbReference type="Google" id="ProtNLM"/>
    </source>
</evidence>
<dbReference type="Proteomes" id="UP000036406">
    <property type="component" value="Chromosome"/>
</dbReference>
<evidence type="ECO:0000313" key="2">
    <source>
        <dbReference type="EMBL" id="AKO52360.1"/>
    </source>
</evidence>
<gene>
    <name evidence="2" type="ORF">ABA45_07910</name>
</gene>
<name>A0A0H4I3T8_9GAMM</name>
<evidence type="ECO:0000256" key="1">
    <source>
        <dbReference type="SAM" id="SignalP"/>
    </source>
</evidence>
<keyword evidence="1" id="KW-0732">Signal</keyword>
<evidence type="ECO:0000313" key="3">
    <source>
        <dbReference type="Proteomes" id="UP000036406"/>
    </source>
</evidence>
<dbReference type="PATRIC" id="fig|330734.3.peg.1663"/>
<dbReference type="AlphaFoldDB" id="A0A0H4I3T8"/>
<feature type="signal peptide" evidence="1">
    <location>
        <begin position="1"/>
        <end position="20"/>
    </location>
</feature>
<feature type="chain" id="PRO_5005206450" description="Lipoprotein" evidence="1">
    <location>
        <begin position="21"/>
        <end position="91"/>
    </location>
</feature>
<accession>A0A0H4I3T8</accession>
<sequence>MKFILTLTLMSLFLVGCSSAPQMHSTDENQYMIMDESEFGFADMVNSMYGQADVKCSEQGLITHIIKGTRGARSVGFASAKRAYALHFYCR</sequence>
<dbReference type="PROSITE" id="PS51257">
    <property type="entry name" value="PROKAR_LIPOPROTEIN"/>
    <property type="match status" value="1"/>
</dbReference>
<dbReference type="EMBL" id="CP011494">
    <property type="protein sequence ID" value="AKO52360.1"/>
    <property type="molecule type" value="Genomic_DNA"/>
</dbReference>
<keyword evidence="3" id="KW-1185">Reference proteome</keyword>
<organism evidence="2 3">
    <name type="scientific">Marinobacter psychrophilus</name>
    <dbReference type="NCBI Taxonomy" id="330734"/>
    <lineage>
        <taxon>Bacteria</taxon>
        <taxon>Pseudomonadati</taxon>
        <taxon>Pseudomonadota</taxon>
        <taxon>Gammaproteobacteria</taxon>
        <taxon>Pseudomonadales</taxon>
        <taxon>Marinobacteraceae</taxon>
        <taxon>Marinobacter</taxon>
    </lineage>
</organism>
<proteinExistence type="predicted"/>